<dbReference type="PANTHER" id="PTHR23421">
    <property type="entry name" value="BETA-GALACTOSIDASE RELATED"/>
    <property type="match status" value="1"/>
</dbReference>
<protein>
    <recommendedName>
        <fullName evidence="3">beta-galactosidase</fullName>
        <ecNumber evidence="3">3.2.1.23</ecNumber>
    </recommendedName>
</protein>
<dbReference type="InterPro" id="IPR017853">
    <property type="entry name" value="GH"/>
</dbReference>
<dbReference type="STRING" id="3818.A0A444ZDI1"/>
<dbReference type="Proteomes" id="UP000289738">
    <property type="component" value="Chromosome B04"/>
</dbReference>
<accession>A0A444ZDI1</accession>
<evidence type="ECO:0000256" key="2">
    <source>
        <dbReference type="ARBA" id="ARBA00009809"/>
    </source>
</evidence>
<dbReference type="Pfam" id="PF01301">
    <property type="entry name" value="Glyco_hydro_35"/>
    <property type="match status" value="1"/>
</dbReference>
<name>A0A444ZDI1_ARAHY</name>
<dbReference type="GO" id="GO:0004565">
    <property type="term" value="F:beta-galactosidase activity"/>
    <property type="evidence" value="ECO:0007669"/>
    <property type="project" value="UniProtKB-EC"/>
</dbReference>
<dbReference type="AlphaFoldDB" id="A0A444ZDI1"/>
<evidence type="ECO:0000259" key="4">
    <source>
        <dbReference type="Pfam" id="PF01301"/>
    </source>
</evidence>
<dbReference type="InterPro" id="IPR031330">
    <property type="entry name" value="Gly_Hdrlase_35_cat"/>
</dbReference>
<dbReference type="InterPro" id="IPR001944">
    <property type="entry name" value="Glycoside_Hdrlase_35"/>
</dbReference>
<comment type="catalytic activity">
    <reaction evidence="1">
        <text>Hydrolysis of terminal non-reducing beta-D-galactose residues in beta-D-galactosides.</text>
        <dbReference type="EC" id="3.2.1.23"/>
    </reaction>
</comment>
<dbReference type="Gene3D" id="3.20.20.80">
    <property type="entry name" value="Glycosidases"/>
    <property type="match status" value="1"/>
</dbReference>
<keyword evidence="6" id="KW-1185">Reference proteome</keyword>
<dbReference type="SUPFAM" id="SSF51445">
    <property type="entry name" value="(Trans)glycosidases"/>
    <property type="match status" value="1"/>
</dbReference>
<dbReference type="EMBL" id="SDMP01000014">
    <property type="protein sequence ID" value="RYR12236.1"/>
    <property type="molecule type" value="Genomic_DNA"/>
</dbReference>
<dbReference type="EC" id="3.2.1.23" evidence="3"/>
<evidence type="ECO:0000313" key="6">
    <source>
        <dbReference type="Proteomes" id="UP000289738"/>
    </source>
</evidence>
<gene>
    <name evidence="5" type="ORF">Ahy_B04g069764</name>
</gene>
<organism evidence="5 6">
    <name type="scientific">Arachis hypogaea</name>
    <name type="common">Peanut</name>
    <dbReference type="NCBI Taxonomy" id="3818"/>
    <lineage>
        <taxon>Eukaryota</taxon>
        <taxon>Viridiplantae</taxon>
        <taxon>Streptophyta</taxon>
        <taxon>Embryophyta</taxon>
        <taxon>Tracheophyta</taxon>
        <taxon>Spermatophyta</taxon>
        <taxon>Magnoliopsida</taxon>
        <taxon>eudicotyledons</taxon>
        <taxon>Gunneridae</taxon>
        <taxon>Pentapetalae</taxon>
        <taxon>rosids</taxon>
        <taxon>fabids</taxon>
        <taxon>Fabales</taxon>
        <taxon>Fabaceae</taxon>
        <taxon>Papilionoideae</taxon>
        <taxon>50 kb inversion clade</taxon>
        <taxon>dalbergioids sensu lato</taxon>
        <taxon>Dalbergieae</taxon>
        <taxon>Pterocarpus clade</taxon>
        <taxon>Arachis</taxon>
    </lineage>
</organism>
<reference evidence="5 6" key="1">
    <citation type="submission" date="2019-01" db="EMBL/GenBank/DDBJ databases">
        <title>Sequencing of cultivated peanut Arachis hypogaea provides insights into genome evolution and oil improvement.</title>
        <authorList>
            <person name="Chen X."/>
        </authorList>
    </citation>
    <scope>NUCLEOTIDE SEQUENCE [LARGE SCALE GENOMIC DNA]</scope>
    <source>
        <strain evidence="6">cv. Fuhuasheng</strain>
        <tissue evidence="5">Leaves</tissue>
    </source>
</reference>
<comment type="similarity">
    <text evidence="2">Belongs to the glycosyl hydrolase 35 family.</text>
</comment>
<evidence type="ECO:0000313" key="5">
    <source>
        <dbReference type="EMBL" id="RYR12236.1"/>
    </source>
</evidence>
<evidence type="ECO:0000256" key="3">
    <source>
        <dbReference type="ARBA" id="ARBA00012756"/>
    </source>
</evidence>
<evidence type="ECO:0000256" key="1">
    <source>
        <dbReference type="ARBA" id="ARBA00001412"/>
    </source>
</evidence>
<comment type="caution">
    <text evidence="5">The sequence shown here is derived from an EMBL/GenBank/DDBJ whole genome shotgun (WGS) entry which is preliminary data.</text>
</comment>
<dbReference type="GO" id="GO:0005975">
    <property type="term" value="P:carbohydrate metabolic process"/>
    <property type="evidence" value="ECO:0007669"/>
    <property type="project" value="InterPro"/>
</dbReference>
<feature type="domain" description="Glycoside hydrolase 35 catalytic" evidence="4">
    <location>
        <begin position="8"/>
        <end position="88"/>
    </location>
</feature>
<sequence length="147" mass="16760">MGMIMGFGSKQVVTAVSMAPYIIPEVPLMWEDLIPKAIEGGIDVIGTYVFWNVHEPSPSNNSVQFQIFRYDLVRFVKTIQKAGLYVVIICFLIFWSPHSCSLIHEQQYFMNGTLLRFYVNSDSEMIIYVNLMSVILSSPPIHAQDMC</sequence>
<proteinExistence type="inferred from homology"/>